<sequence>MISRSYLTSRTRSRGSENTAELGKAHPIMDYARVSEYPSAQWSGQPANQQVPPQPQQQPPKRSRGLVAGIAAGALVVGAGLGVLLGYLFFDNAPSSENAADANLTMGCDIVERLATSHPGEDDWPSLDEPALWEVMGAGPLLVAAAKSDERHAEFEDLGNDLTSSVTRMDVQQLTETVQTVSARCEAVS</sequence>
<feature type="region of interest" description="Disordered" evidence="1">
    <location>
        <begin position="39"/>
        <end position="64"/>
    </location>
</feature>
<reference evidence="3 4" key="1">
    <citation type="submission" date="2016-10" db="EMBL/GenBank/DDBJ databases">
        <authorList>
            <person name="de Groot N.N."/>
        </authorList>
    </citation>
    <scope>NUCLEOTIDE SEQUENCE [LARGE SCALE GENOMIC DNA]</scope>
    <source>
        <strain evidence="3 4">CGMCC 4.5506</strain>
    </source>
</reference>
<evidence type="ECO:0000313" key="3">
    <source>
        <dbReference type="EMBL" id="SDD14532.1"/>
    </source>
</evidence>
<dbReference type="Proteomes" id="UP000199494">
    <property type="component" value="Unassembled WGS sequence"/>
</dbReference>
<feature type="transmembrane region" description="Helical" evidence="2">
    <location>
        <begin position="66"/>
        <end position="90"/>
    </location>
</feature>
<keyword evidence="2" id="KW-0812">Transmembrane</keyword>
<keyword evidence="2" id="KW-1133">Transmembrane helix</keyword>
<evidence type="ECO:0000256" key="1">
    <source>
        <dbReference type="SAM" id="MobiDB-lite"/>
    </source>
</evidence>
<organism evidence="3 4">
    <name type="scientific">Prauserella marina</name>
    <dbReference type="NCBI Taxonomy" id="530584"/>
    <lineage>
        <taxon>Bacteria</taxon>
        <taxon>Bacillati</taxon>
        <taxon>Actinomycetota</taxon>
        <taxon>Actinomycetes</taxon>
        <taxon>Pseudonocardiales</taxon>
        <taxon>Pseudonocardiaceae</taxon>
        <taxon>Prauserella</taxon>
    </lineage>
</organism>
<proteinExistence type="predicted"/>
<dbReference type="KEGG" id="pmad:BAY61_30245"/>
<feature type="compositionally biased region" description="Low complexity" evidence="1">
    <location>
        <begin position="1"/>
        <end position="10"/>
    </location>
</feature>
<gene>
    <name evidence="3" type="ORF">SAMN05421630_106117</name>
</gene>
<protein>
    <submittedName>
        <fullName evidence="3">Uncharacterized protein</fullName>
    </submittedName>
</protein>
<evidence type="ECO:0000256" key="2">
    <source>
        <dbReference type="SAM" id="Phobius"/>
    </source>
</evidence>
<accession>A0A222VX66</accession>
<dbReference type="EMBL" id="FMZE01000006">
    <property type="protein sequence ID" value="SDD14532.1"/>
    <property type="molecule type" value="Genomic_DNA"/>
</dbReference>
<keyword evidence="2" id="KW-0472">Membrane</keyword>
<evidence type="ECO:0000313" key="4">
    <source>
        <dbReference type="Proteomes" id="UP000199494"/>
    </source>
</evidence>
<feature type="region of interest" description="Disordered" evidence="1">
    <location>
        <begin position="1"/>
        <end position="24"/>
    </location>
</feature>
<name>A0A222VX66_9PSEU</name>
<keyword evidence="4" id="KW-1185">Reference proteome</keyword>
<dbReference type="AlphaFoldDB" id="A0A222VX66"/>